<dbReference type="InterPro" id="IPR055214">
    <property type="entry name" value="PTP-NADK"/>
</dbReference>
<reference evidence="3" key="1">
    <citation type="journal article" date="2020" name="mSystems">
        <title>Genome- and Community-Level Interaction Insights into Carbon Utilization and Element Cycling Functions of Hydrothermarchaeota in Hydrothermal Sediment.</title>
        <authorList>
            <person name="Zhou Z."/>
            <person name="Liu Y."/>
            <person name="Xu W."/>
            <person name="Pan J."/>
            <person name="Luo Z.H."/>
            <person name="Li M."/>
        </authorList>
    </citation>
    <scope>NUCLEOTIDE SEQUENCE [LARGE SCALE GENOMIC DNA]</scope>
    <source>
        <strain evidence="3">HyVt-346</strain>
    </source>
</reference>
<dbReference type="SUPFAM" id="SSF52799">
    <property type="entry name" value="(Phosphotyrosine protein) phosphatases II"/>
    <property type="match status" value="1"/>
</dbReference>
<feature type="chain" id="PRO_5030577237" description="DSP-PTPase phosphatase fused to NAD+ Kinase domain-containing protein" evidence="1">
    <location>
        <begin position="35"/>
        <end position="187"/>
    </location>
</feature>
<feature type="signal peptide" evidence="1">
    <location>
        <begin position="1"/>
        <end position="34"/>
    </location>
</feature>
<proteinExistence type="predicted"/>
<gene>
    <name evidence="3" type="ORF">ENH88_16335</name>
</gene>
<protein>
    <recommendedName>
        <fullName evidence="2">DSP-PTPase phosphatase fused to NAD+ Kinase domain-containing protein</fullName>
    </recommendedName>
</protein>
<name>A0A7V1GFS1_9GAMM</name>
<dbReference type="CDD" id="cd14503">
    <property type="entry name" value="PTP-bact"/>
    <property type="match status" value="1"/>
</dbReference>
<organism evidence="3">
    <name type="scientific">Pseudoalteromonas prydzensis</name>
    <dbReference type="NCBI Taxonomy" id="182141"/>
    <lineage>
        <taxon>Bacteria</taxon>
        <taxon>Pseudomonadati</taxon>
        <taxon>Pseudomonadota</taxon>
        <taxon>Gammaproteobacteria</taxon>
        <taxon>Alteromonadales</taxon>
        <taxon>Pseudoalteromonadaceae</taxon>
        <taxon>Pseudoalteromonas</taxon>
    </lineage>
</organism>
<dbReference type="Pfam" id="PF22741">
    <property type="entry name" value="PTP-NADK"/>
    <property type="match status" value="1"/>
</dbReference>
<dbReference type="InterPro" id="IPR029021">
    <property type="entry name" value="Prot-tyrosine_phosphatase-like"/>
</dbReference>
<dbReference type="Gene3D" id="3.90.190.10">
    <property type="entry name" value="Protein tyrosine phosphatase superfamily"/>
    <property type="match status" value="1"/>
</dbReference>
<sequence length="187" mass="20446">MATSLATSTRSKIMKIVFFIITFACSLISITSYAQPPASAEIKSIALTNYANPQQHIYTAGQPSKEQFQQLAEQGIKYVINLRGDGENNWDEQALVTNLGLQYFSLPISSKADINIENAKKLQQLLAHVSESPTLLHCASGNRVGALIALYNATELNQPIEEAIETGKQWGLKGLEPVVRDVVATIK</sequence>
<evidence type="ECO:0000259" key="2">
    <source>
        <dbReference type="Pfam" id="PF22741"/>
    </source>
</evidence>
<keyword evidence="1" id="KW-0732">Signal</keyword>
<dbReference type="AlphaFoldDB" id="A0A7V1GFS1"/>
<comment type="caution">
    <text evidence="3">The sequence shown here is derived from an EMBL/GenBank/DDBJ whole genome shotgun (WGS) entry which is preliminary data.</text>
</comment>
<accession>A0A7V1GFS1</accession>
<dbReference type="EMBL" id="DRGM01000167">
    <property type="protein sequence ID" value="HEA17978.1"/>
    <property type="molecule type" value="Genomic_DNA"/>
</dbReference>
<feature type="domain" description="DSP-PTPase phosphatase fused to NAD+ Kinase" evidence="2">
    <location>
        <begin position="52"/>
        <end position="153"/>
    </location>
</feature>
<dbReference type="Proteomes" id="UP000886188">
    <property type="component" value="Unassembled WGS sequence"/>
</dbReference>
<evidence type="ECO:0000313" key="3">
    <source>
        <dbReference type="EMBL" id="HEA17978.1"/>
    </source>
</evidence>
<evidence type="ECO:0000256" key="1">
    <source>
        <dbReference type="SAM" id="SignalP"/>
    </source>
</evidence>